<name>A0AAW4SSU1_9BACE</name>
<dbReference type="EMBL" id="JAIWYE010000011">
    <property type="protein sequence ID" value="MCA4702621.1"/>
    <property type="molecule type" value="Genomic_DNA"/>
</dbReference>
<gene>
    <name evidence="1" type="ORF">LD004_03200</name>
</gene>
<protein>
    <recommendedName>
        <fullName evidence="3">Phage protein</fullName>
    </recommendedName>
</protein>
<dbReference type="RefSeq" id="WP_225450524.1">
    <property type="nucleotide sequence ID" value="NZ_JAIWXB010000009.1"/>
</dbReference>
<reference evidence="1" key="1">
    <citation type="submission" date="2023-08" db="EMBL/GenBank/DDBJ databases">
        <title>Mucin Metabolism Genes Underlie the Key Renovations of Bacteroides xylanisolvens Genomes in Captive Great Apes.</title>
        <authorList>
            <person name="Nishida A.H."/>
        </authorList>
    </citation>
    <scope>NUCLEOTIDE SEQUENCE</scope>
    <source>
        <strain evidence="1">P13.H9</strain>
    </source>
</reference>
<dbReference type="Proteomes" id="UP001198461">
    <property type="component" value="Unassembled WGS sequence"/>
</dbReference>
<dbReference type="AlphaFoldDB" id="A0AAW4SSU1"/>
<evidence type="ECO:0008006" key="3">
    <source>
        <dbReference type="Google" id="ProtNLM"/>
    </source>
</evidence>
<evidence type="ECO:0000313" key="1">
    <source>
        <dbReference type="EMBL" id="MCA4702621.1"/>
    </source>
</evidence>
<comment type="caution">
    <text evidence="1">The sequence shown here is derived from an EMBL/GenBank/DDBJ whole genome shotgun (WGS) entry which is preliminary data.</text>
</comment>
<evidence type="ECO:0000313" key="2">
    <source>
        <dbReference type="Proteomes" id="UP001198461"/>
    </source>
</evidence>
<proteinExistence type="predicted"/>
<sequence length="87" mass="10477">MKSINIKEELNQWLVDYITDTIHNLEAEDSIEFNKWAKSFEKEEAEFVVNMEFVNDWGYDGRSEIPEKEAIDYAQILLKRILDNWYL</sequence>
<accession>A0AAW4SSU1</accession>
<organism evidence="1 2">
    <name type="scientific">Bacteroides xylanisolvens</name>
    <dbReference type="NCBI Taxonomy" id="371601"/>
    <lineage>
        <taxon>Bacteria</taxon>
        <taxon>Pseudomonadati</taxon>
        <taxon>Bacteroidota</taxon>
        <taxon>Bacteroidia</taxon>
        <taxon>Bacteroidales</taxon>
        <taxon>Bacteroidaceae</taxon>
        <taxon>Bacteroides</taxon>
    </lineage>
</organism>